<accession>A0A7S4IFG5</accession>
<dbReference type="AlphaFoldDB" id="A0A7S4IFG5"/>
<evidence type="ECO:0000313" key="1">
    <source>
        <dbReference type="EMBL" id="CAE2227581.1"/>
    </source>
</evidence>
<organism evidence="1">
    <name type="scientific">Prymnesium polylepis</name>
    <dbReference type="NCBI Taxonomy" id="72548"/>
    <lineage>
        <taxon>Eukaryota</taxon>
        <taxon>Haptista</taxon>
        <taxon>Haptophyta</taxon>
        <taxon>Prymnesiophyceae</taxon>
        <taxon>Prymnesiales</taxon>
        <taxon>Prymnesiaceae</taxon>
        <taxon>Prymnesium</taxon>
    </lineage>
</organism>
<gene>
    <name evidence="1" type="ORF">CPOL0286_LOCUS10485</name>
</gene>
<reference evidence="1" key="1">
    <citation type="submission" date="2021-01" db="EMBL/GenBank/DDBJ databases">
        <authorList>
            <person name="Corre E."/>
            <person name="Pelletier E."/>
            <person name="Niang G."/>
            <person name="Scheremetjew M."/>
            <person name="Finn R."/>
            <person name="Kale V."/>
            <person name="Holt S."/>
            <person name="Cochrane G."/>
            <person name="Meng A."/>
            <person name="Brown T."/>
            <person name="Cohen L."/>
        </authorList>
    </citation>
    <scope>NUCLEOTIDE SEQUENCE</scope>
    <source>
        <strain evidence="1">UIO037</strain>
    </source>
</reference>
<protein>
    <submittedName>
        <fullName evidence="1">Uncharacterized protein</fullName>
    </submittedName>
</protein>
<proteinExistence type="predicted"/>
<dbReference type="EMBL" id="HBKO01023198">
    <property type="protein sequence ID" value="CAE2227581.1"/>
    <property type="molecule type" value="Transcribed_RNA"/>
</dbReference>
<sequence>MLSRLLLVVGCASALRLPVPQQSPAASLGRREFASVAASAAAAMLAVPMAKAYDALPQVDADFGAIEKMRIEREAVARKETVEVNSYVKAIERCATKDEFIDAADKMSVYVIGKAKFPEGMKIKAMVKRIAEAYDSLPKQRYRCEATRTNNGVCYTPGKDAELAYQSLLNEVDKYSRIVVGDYRTVTYKAF</sequence>
<name>A0A7S4IFG5_9EUKA</name>